<evidence type="ECO:0000313" key="4">
    <source>
        <dbReference type="EMBL" id="EYB82100.1"/>
    </source>
</evidence>
<accession>A0A016RUQ4</accession>
<evidence type="ECO:0000259" key="2">
    <source>
        <dbReference type="PROSITE" id="PS50055"/>
    </source>
</evidence>
<dbReference type="AlphaFoldDB" id="A0A016RUQ4"/>
<dbReference type="InterPro" id="IPR052782">
    <property type="entry name" value="Oocyte-zygote_transition_reg"/>
</dbReference>
<dbReference type="InterPro" id="IPR003595">
    <property type="entry name" value="Tyr_Pase_cat"/>
</dbReference>
<evidence type="ECO:0008006" key="6">
    <source>
        <dbReference type="Google" id="ProtNLM"/>
    </source>
</evidence>
<sequence>MLQVIHPFPLSSVKDRSSKMSDELGVDKTITKDEMSPPREMKKKRKFAKKKKTTRKKGGFLRKAEDMLDVSLHTRGGHVRRGPSAAEASDNCYKWCCALLSVSIRSLWHEFRELRGYKPPHYTVEAYEKNDSKNRYNDILCMDATRVRLKARCENDDYIHANWITMPDNQKYICTQGPVAESVEDFWHMIFTEKSNVVVMLCNFVEGSHEKCYPYFASEPNIPVAFGKMFTVTVKECYEPDPTGTIQHKLIEVEVLGTVAKVHHIASLDWPDHTAPSSPLPAVTMLKLARMLSAGRPITVHCSAGIGRTATFVGIDYASQKIRKDGNTSMTEVLKELRHQRLHAIQSPIQYTFLHICILEMFVEEGVVAREGSVLEYYEAYDNMLKKYSKTFPVTSKHRLATT</sequence>
<feature type="compositionally biased region" description="Basic residues" evidence="1">
    <location>
        <begin position="41"/>
        <end position="58"/>
    </location>
</feature>
<feature type="domain" description="Tyrosine specific protein phosphatases" evidence="3">
    <location>
        <begin position="283"/>
        <end position="352"/>
    </location>
</feature>
<dbReference type="InterPro" id="IPR000387">
    <property type="entry name" value="Tyr_Pase_dom"/>
</dbReference>
<feature type="region of interest" description="Disordered" evidence="1">
    <location>
        <begin position="1"/>
        <end position="58"/>
    </location>
</feature>
<keyword evidence="5" id="KW-1185">Reference proteome</keyword>
<reference evidence="5" key="1">
    <citation type="journal article" date="2015" name="Nat. Genet.">
        <title>The genome and transcriptome of the zoonotic hookworm Ancylostoma ceylanicum identify infection-specific gene families.</title>
        <authorList>
            <person name="Schwarz E.M."/>
            <person name="Hu Y."/>
            <person name="Antoshechkin I."/>
            <person name="Miller M.M."/>
            <person name="Sternberg P.W."/>
            <person name="Aroian R.V."/>
        </authorList>
    </citation>
    <scope>NUCLEOTIDE SEQUENCE</scope>
    <source>
        <strain evidence="5">HY135</strain>
    </source>
</reference>
<proteinExistence type="predicted"/>
<dbReference type="InterPro" id="IPR000242">
    <property type="entry name" value="PTP_cat"/>
</dbReference>
<gene>
    <name evidence="4" type="primary">Acey_s0367.g41</name>
    <name evidence="4" type="ORF">Y032_0367g41</name>
</gene>
<dbReference type="PROSITE" id="PS50055">
    <property type="entry name" value="TYR_PHOSPHATASE_PTP"/>
    <property type="match status" value="1"/>
</dbReference>
<organism evidence="4 5">
    <name type="scientific">Ancylostoma ceylanicum</name>
    <dbReference type="NCBI Taxonomy" id="53326"/>
    <lineage>
        <taxon>Eukaryota</taxon>
        <taxon>Metazoa</taxon>
        <taxon>Ecdysozoa</taxon>
        <taxon>Nematoda</taxon>
        <taxon>Chromadorea</taxon>
        <taxon>Rhabditida</taxon>
        <taxon>Rhabditina</taxon>
        <taxon>Rhabditomorpha</taxon>
        <taxon>Strongyloidea</taxon>
        <taxon>Ancylostomatidae</taxon>
        <taxon>Ancylostomatinae</taxon>
        <taxon>Ancylostoma</taxon>
    </lineage>
</organism>
<dbReference type="SMART" id="SM00194">
    <property type="entry name" value="PTPc"/>
    <property type="match status" value="1"/>
</dbReference>
<dbReference type="CDD" id="cd00047">
    <property type="entry name" value="PTPc"/>
    <property type="match status" value="1"/>
</dbReference>
<evidence type="ECO:0000259" key="3">
    <source>
        <dbReference type="PROSITE" id="PS50056"/>
    </source>
</evidence>
<evidence type="ECO:0000313" key="5">
    <source>
        <dbReference type="Proteomes" id="UP000024635"/>
    </source>
</evidence>
<feature type="compositionally biased region" description="Basic and acidic residues" evidence="1">
    <location>
        <begin position="13"/>
        <end position="40"/>
    </location>
</feature>
<dbReference type="SMART" id="SM00404">
    <property type="entry name" value="PTPc_motif"/>
    <property type="match status" value="1"/>
</dbReference>
<name>A0A016RUQ4_9BILA</name>
<dbReference type="STRING" id="53326.A0A016RUQ4"/>
<dbReference type="GO" id="GO:0004725">
    <property type="term" value="F:protein tyrosine phosphatase activity"/>
    <property type="evidence" value="ECO:0007669"/>
    <property type="project" value="InterPro"/>
</dbReference>
<dbReference type="InterPro" id="IPR029021">
    <property type="entry name" value="Prot-tyrosine_phosphatase-like"/>
</dbReference>
<dbReference type="OrthoDB" id="10051650at2759"/>
<dbReference type="Gene3D" id="3.90.190.10">
    <property type="entry name" value="Protein tyrosine phosphatase superfamily"/>
    <property type="match status" value="1"/>
</dbReference>
<dbReference type="Pfam" id="PF00102">
    <property type="entry name" value="Y_phosphatase"/>
    <property type="match status" value="1"/>
</dbReference>
<dbReference type="Proteomes" id="UP000024635">
    <property type="component" value="Unassembled WGS sequence"/>
</dbReference>
<evidence type="ECO:0000256" key="1">
    <source>
        <dbReference type="SAM" id="MobiDB-lite"/>
    </source>
</evidence>
<dbReference type="PROSITE" id="PS50056">
    <property type="entry name" value="TYR_PHOSPHATASE_2"/>
    <property type="match status" value="1"/>
</dbReference>
<feature type="domain" description="Tyrosine-protein phosphatase" evidence="2">
    <location>
        <begin position="107"/>
        <end position="361"/>
    </location>
</feature>
<dbReference type="PRINTS" id="PR00700">
    <property type="entry name" value="PRTYPHPHTASE"/>
</dbReference>
<comment type="caution">
    <text evidence="4">The sequence shown here is derived from an EMBL/GenBank/DDBJ whole genome shotgun (WGS) entry which is preliminary data.</text>
</comment>
<dbReference type="InterPro" id="IPR016130">
    <property type="entry name" value="Tyr_Pase_AS"/>
</dbReference>
<dbReference type="SUPFAM" id="SSF52799">
    <property type="entry name" value="(Phosphotyrosine protein) phosphatases II"/>
    <property type="match status" value="1"/>
</dbReference>
<dbReference type="EMBL" id="JARK01001703">
    <property type="protein sequence ID" value="EYB82100.1"/>
    <property type="molecule type" value="Genomic_DNA"/>
</dbReference>
<dbReference type="PANTHER" id="PTHR46163:SF10">
    <property type="entry name" value="PROTEIN-TYROSINE PHOSPHATASE-RELATED"/>
    <property type="match status" value="1"/>
</dbReference>
<protein>
    <recommendedName>
        <fullName evidence="6">Protein-tyrosine phosphatase</fullName>
    </recommendedName>
</protein>
<dbReference type="PROSITE" id="PS00383">
    <property type="entry name" value="TYR_PHOSPHATASE_1"/>
    <property type="match status" value="1"/>
</dbReference>
<dbReference type="PANTHER" id="PTHR46163">
    <property type="entry name" value="TYROSINE-PROTEIN PHOSPHATASE-RELATED"/>
    <property type="match status" value="1"/>
</dbReference>